<dbReference type="CDD" id="cd00093">
    <property type="entry name" value="HTH_XRE"/>
    <property type="match status" value="1"/>
</dbReference>
<keyword evidence="5" id="KW-1185">Reference proteome</keyword>
<feature type="domain" description="Orc1-like AAA ATPase" evidence="3">
    <location>
        <begin position="96"/>
        <end position="261"/>
    </location>
</feature>
<evidence type="ECO:0000256" key="1">
    <source>
        <dbReference type="ARBA" id="ARBA00022741"/>
    </source>
</evidence>
<evidence type="ECO:0000313" key="5">
    <source>
        <dbReference type="Proteomes" id="UP001074726"/>
    </source>
</evidence>
<reference evidence="4" key="1">
    <citation type="submission" date="2022-08" db="EMBL/GenBank/DDBJ databases">
        <title>Genome sequencing of Nocardioides sp. STR2.</title>
        <authorList>
            <person name="So Y."/>
        </authorList>
    </citation>
    <scope>NUCLEOTIDE SEQUENCE</scope>
    <source>
        <strain evidence="4">STR2</strain>
    </source>
</reference>
<dbReference type="PANTHER" id="PTHR16305">
    <property type="entry name" value="TESTICULAR SOLUBLE ADENYLYL CYCLASE"/>
    <property type="match status" value="1"/>
</dbReference>
<comment type="caution">
    <text evidence="4">The sequence shown here is derived from an EMBL/GenBank/DDBJ whole genome shotgun (WGS) entry which is preliminary data.</text>
</comment>
<keyword evidence="1" id="KW-0547">Nucleotide-binding</keyword>
<evidence type="ECO:0000256" key="2">
    <source>
        <dbReference type="ARBA" id="ARBA00022840"/>
    </source>
</evidence>
<dbReference type="EMBL" id="JAPPUX010000003">
    <property type="protein sequence ID" value="MCY4727087.1"/>
    <property type="molecule type" value="Genomic_DNA"/>
</dbReference>
<accession>A0ABT4CDP7</accession>
<dbReference type="Pfam" id="PF13191">
    <property type="entry name" value="AAA_16"/>
    <property type="match status" value="1"/>
</dbReference>
<evidence type="ECO:0000259" key="3">
    <source>
        <dbReference type="Pfam" id="PF13191"/>
    </source>
</evidence>
<dbReference type="InterPro" id="IPR011990">
    <property type="entry name" value="TPR-like_helical_dom_sf"/>
</dbReference>
<dbReference type="InterPro" id="IPR001387">
    <property type="entry name" value="Cro/C1-type_HTH"/>
</dbReference>
<protein>
    <submittedName>
        <fullName evidence="4">AAA family ATPase</fullName>
    </submittedName>
</protein>
<keyword evidence="2" id="KW-0067">ATP-binding</keyword>
<sequence>MPPGPHRELVDALHDLHHRAGWPSLRTLATRTGISHTTVSKALSSPVLPSWGTVELLVEAMGGDVDQARELWLAASTPSAGRDAARGTERGATPIAGRVDELRVVRQHLASGTGLLLVTGEAGIGKSALVDAAATTTDVFVAVGRCLHLSREMPLLPVADALRAVLDHDGGRWMTDALAACPAYVATSLARLLPELDDGPAAPAADDPWGLERLFASVVSMLRALVDVRPFAVHLEDLHWADRSTLDLLTHVVNGASLPPVVATWRSDDPDVSDAHTDWLTRARWTSGVAAVDLRPLTEAETAAQLRLLTGHPADDLARRIHPRSRGLPLYTAQLAASPDGVALPRALVDLLDRRIGDLDDVSWRVVRVLGAAQRRMQPGLLRDATGLPQDAMDQALHLLARRHLLRPDTGDDAELAHPLFVEAVARRLVPGEAAEVHARLAETMDGAPGVEAAEIADHWRAAGRPDQEVSARVDAAIVAGARFAYEEELATWQRVLALWDEGHRPDDVDLWEVLVRAIDAAVEAGDVEAGHDLAARAGRLQLDQLGDRARAQVLHALGSQRYEEGDAAGAEDLMEQALRLLDPLPPSPELFRLIENRTGLLLQMGRPTEALAALDLAAELLDVADARFRRRYQATLVWRALQTTDDPEAAIEEALRALEDADDPDPVADLMIAANVTDVLLRTSAPAARSEELARAPLATAATWNLELSYPGVLVRTNVCWAHLLEGRTSAARGWIEPITRSGPTTNTAFAHVMLAAVELREGHVPAALRRSREADEHIRVHDQNWALCLPWAAEIELWAGRASDTCAFLEDVVRQELEGPQAAAAGPLLVALARAHAEVMDETAAPSSLRRSTSSSLRALVAGASADPLDAGAPDVAAPARALTWEAELCRLEGRAAAWAWVRAASQWDRAGRPHESAYCRWRGAQLALREGRGTSAARLARRARADAREHVPLAGATTATLDRVSTT</sequence>
<dbReference type="Proteomes" id="UP001074726">
    <property type="component" value="Unassembled WGS sequence"/>
</dbReference>
<name>A0ABT4CDP7_9ACTN</name>
<gene>
    <name evidence="4" type="ORF">NYO98_12440</name>
</gene>
<dbReference type="RefSeq" id="WP_268112047.1">
    <property type="nucleotide sequence ID" value="NZ_JAPPUX010000003.1"/>
</dbReference>
<dbReference type="Gene3D" id="1.25.40.10">
    <property type="entry name" value="Tetratricopeptide repeat domain"/>
    <property type="match status" value="1"/>
</dbReference>
<organism evidence="4 5">
    <name type="scientific">Nocardioides pini</name>
    <dbReference type="NCBI Taxonomy" id="2975053"/>
    <lineage>
        <taxon>Bacteria</taxon>
        <taxon>Bacillati</taxon>
        <taxon>Actinomycetota</taxon>
        <taxon>Actinomycetes</taxon>
        <taxon>Propionibacteriales</taxon>
        <taxon>Nocardioidaceae</taxon>
        <taxon>Nocardioides</taxon>
    </lineage>
</organism>
<dbReference type="InterPro" id="IPR041664">
    <property type="entry name" value="AAA_16"/>
</dbReference>
<dbReference type="InterPro" id="IPR027417">
    <property type="entry name" value="P-loop_NTPase"/>
</dbReference>
<proteinExistence type="predicted"/>
<dbReference type="PANTHER" id="PTHR16305:SF35">
    <property type="entry name" value="TRANSCRIPTIONAL ACTIVATOR DOMAIN"/>
    <property type="match status" value="1"/>
</dbReference>
<dbReference type="SUPFAM" id="SSF52540">
    <property type="entry name" value="P-loop containing nucleoside triphosphate hydrolases"/>
    <property type="match status" value="1"/>
</dbReference>
<dbReference type="SUPFAM" id="SSF48452">
    <property type="entry name" value="TPR-like"/>
    <property type="match status" value="2"/>
</dbReference>
<evidence type="ECO:0000313" key="4">
    <source>
        <dbReference type="EMBL" id="MCY4727087.1"/>
    </source>
</evidence>